<sequence length="99" mass="10943">CGVENAKKPIIDATTVSDAKYPWLAFVLVKEPNGSFTECAGAIINDKYILTAAHCTEKLQSAEGIHVGVGSNYDAYKNQKILLKVSEFMKHPKYDHNDE</sequence>
<feature type="non-terminal residue" evidence="2">
    <location>
        <position position="1"/>
    </location>
</feature>
<comment type="caution">
    <text evidence="2">The sequence shown here is derived from an EMBL/GenBank/DDBJ whole genome shotgun (WGS) entry which is preliminary data.</text>
</comment>
<dbReference type="VEuPathDB" id="VectorBase:LDEU014310"/>
<dbReference type="Proteomes" id="UP000288716">
    <property type="component" value="Unassembled WGS sequence"/>
</dbReference>
<dbReference type="InterPro" id="IPR018114">
    <property type="entry name" value="TRYPSIN_HIS"/>
</dbReference>
<dbReference type="PANTHER" id="PTHR24260:SF136">
    <property type="entry name" value="GH08193P-RELATED"/>
    <property type="match status" value="1"/>
</dbReference>
<name>A0A443QIJ7_9ACAR</name>
<dbReference type="GO" id="GO:0006508">
    <property type="term" value="P:proteolysis"/>
    <property type="evidence" value="ECO:0007669"/>
    <property type="project" value="InterPro"/>
</dbReference>
<dbReference type="EMBL" id="NCKV01055453">
    <property type="protein sequence ID" value="RWS02845.1"/>
    <property type="molecule type" value="Genomic_DNA"/>
</dbReference>
<dbReference type="InterPro" id="IPR009003">
    <property type="entry name" value="Peptidase_S1_PA"/>
</dbReference>
<dbReference type="PROSITE" id="PS00134">
    <property type="entry name" value="TRYPSIN_HIS"/>
    <property type="match status" value="1"/>
</dbReference>
<accession>A0A443QIJ7</accession>
<organism evidence="2 3">
    <name type="scientific">Leptotrombidium deliense</name>
    <dbReference type="NCBI Taxonomy" id="299467"/>
    <lineage>
        <taxon>Eukaryota</taxon>
        <taxon>Metazoa</taxon>
        <taxon>Ecdysozoa</taxon>
        <taxon>Arthropoda</taxon>
        <taxon>Chelicerata</taxon>
        <taxon>Arachnida</taxon>
        <taxon>Acari</taxon>
        <taxon>Acariformes</taxon>
        <taxon>Trombidiformes</taxon>
        <taxon>Prostigmata</taxon>
        <taxon>Anystina</taxon>
        <taxon>Parasitengona</taxon>
        <taxon>Trombiculoidea</taxon>
        <taxon>Trombiculidae</taxon>
        <taxon>Leptotrombidium</taxon>
    </lineage>
</organism>
<dbReference type="Pfam" id="PF00089">
    <property type="entry name" value="Trypsin"/>
    <property type="match status" value="1"/>
</dbReference>
<evidence type="ECO:0000259" key="1">
    <source>
        <dbReference type="Pfam" id="PF00089"/>
    </source>
</evidence>
<reference evidence="2 3" key="1">
    <citation type="journal article" date="2018" name="Gigascience">
        <title>Genomes of trombidid mites reveal novel predicted allergens and laterally-transferred genes associated with secondary metabolism.</title>
        <authorList>
            <person name="Dong X."/>
            <person name="Chaisiri K."/>
            <person name="Xia D."/>
            <person name="Armstrong S.D."/>
            <person name="Fang Y."/>
            <person name="Donnelly M.J."/>
            <person name="Kadowaki T."/>
            <person name="McGarry J.W."/>
            <person name="Darby A.C."/>
            <person name="Makepeace B.L."/>
        </authorList>
    </citation>
    <scope>NUCLEOTIDE SEQUENCE [LARGE SCALE GENOMIC DNA]</scope>
    <source>
        <strain evidence="2">UoL-UT</strain>
    </source>
</reference>
<gene>
    <name evidence="2" type="ORF">B4U80_14761</name>
</gene>
<dbReference type="GO" id="GO:0004252">
    <property type="term" value="F:serine-type endopeptidase activity"/>
    <property type="evidence" value="ECO:0007669"/>
    <property type="project" value="InterPro"/>
</dbReference>
<dbReference type="Gene3D" id="2.40.10.10">
    <property type="entry name" value="Trypsin-like serine proteases"/>
    <property type="match status" value="1"/>
</dbReference>
<evidence type="ECO:0000313" key="2">
    <source>
        <dbReference type="EMBL" id="RWS02845.1"/>
    </source>
</evidence>
<feature type="non-terminal residue" evidence="2">
    <location>
        <position position="99"/>
    </location>
</feature>
<keyword evidence="3" id="KW-1185">Reference proteome</keyword>
<dbReference type="SUPFAM" id="SSF50494">
    <property type="entry name" value="Trypsin-like serine proteases"/>
    <property type="match status" value="1"/>
</dbReference>
<dbReference type="AlphaFoldDB" id="A0A443QIJ7"/>
<dbReference type="InterPro" id="IPR043504">
    <property type="entry name" value="Peptidase_S1_PA_chymotrypsin"/>
</dbReference>
<evidence type="ECO:0000313" key="3">
    <source>
        <dbReference type="Proteomes" id="UP000288716"/>
    </source>
</evidence>
<dbReference type="InterPro" id="IPR051333">
    <property type="entry name" value="CLIP_Serine_Protease"/>
</dbReference>
<proteinExistence type="predicted"/>
<dbReference type="OrthoDB" id="6380398at2759"/>
<protein>
    <submittedName>
        <fullName evidence="2">Trypsin alpha-3-like protein</fullName>
    </submittedName>
</protein>
<dbReference type="STRING" id="299467.A0A443QIJ7"/>
<dbReference type="PANTHER" id="PTHR24260">
    <property type="match status" value="1"/>
</dbReference>
<feature type="domain" description="Peptidase S1" evidence="1">
    <location>
        <begin position="11"/>
        <end position="98"/>
    </location>
</feature>
<dbReference type="InterPro" id="IPR001254">
    <property type="entry name" value="Trypsin_dom"/>
</dbReference>